<dbReference type="GO" id="GO:0016791">
    <property type="term" value="F:phosphatase activity"/>
    <property type="evidence" value="ECO:0007669"/>
    <property type="project" value="TreeGrafter"/>
</dbReference>
<dbReference type="SFLD" id="SFLDG01140">
    <property type="entry name" value="C2.B:_Phosphomannomutase_and_P"/>
    <property type="match status" value="1"/>
</dbReference>
<dbReference type="Proteomes" id="UP000006403">
    <property type="component" value="Unassembled WGS sequence"/>
</dbReference>
<dbReference type="Gene3D" id="3.40.50.1000">
    <property type="entry name" value="HAD superfamily/HAD-like"/>
    <property type="match status" value="1"/>
</dbReference>
<evidence type="ECO:0000313" key="1">
    <source>
        <dbReference type="EMBL" id="EJY45843.1"/>
    </source>
</evidence>
<accession>J6KAS5</accession>
<dbReference type="SFLD" id="SFLDS00003">
    <property type="entry name" value="Haloacid_Dehalogenase"/>
    <property type="match status" value="1"/>
</dbReference>
<protein>
    <submittedName>
        <fullName evidence="1">Cof-like hydrolase</fullName>
    </submittedName>
</protein>
<dbReference type="InterPro" id="IPR023214">
    <property type="entry name" value="HAD_sf"/>
</dbReference>
<dbReference type="EMBL" id="AMBL01000037">
    <property type="protein sequence ID" value="EJY45843.1"/>
    <property type="molecule type" value="Genomic_DNA"/>
</dbReference>
<dbReference type="InterPro" id="IPR006379">
    <property type="entry name" value="HAD-SF_hydro_IIB"/>
</dbReference>
<dbReference type="NCBIfam" id="TIGR01484">
    <property type="entry name" value="HAD-SF-IIB"/>
    <property type="match status" value="1"/>
</dbReference>
<reference evidence="1 2" key="1">
    <citation type="submission" date="2012-04" db="EMBL/GenBank/DDBJ databases">
        <authorList>
            <person name="Weinstock G."/>
            <person name="Sodergren E."/>
            <person name="Lobos E.A."/>
            <person name="Fulton L."/>
            <person name="Fulton R."/>
            <person name="Courtney L."/>
            <person name="Fronick C."/>
            <person name="O'Laughlin M."/>
            <person name="Godfrey J."/>
            <person name="Wilson R.M."/>
            <person name="Miner T."/>
            <person name="Farmer C."/>
            <person name="Delehaunty K."/>
            <person name="Cordes M."/>
            <person name="Minx P."/>
            <person name="Tomlinson C."/>
            <person name="Chen J."/>
            <person name="Wollam A."/>
            <person name="Pepin K.H."/>
            <person name="Bhonagiri V."/>
            <person name="Zhang X."/>
            <person name="Suruliraj S."/>
            <person name="Warren W."/>
            <person name="Mitreva M."/>
            <person name="Mardis E.R."/>
            <person name="Wilson R.K."/>
        </authorList>
    </citation>
    <scope>NUCLEOTIDE SEQUENCE [LARGE SCALE GENOMIC DNA]</scope>
    <source>
        <strain evidence="1 2">505</strain>
    </source>
</reference>
<gene>
    <name evidence="1" type="ORF">HMPREF1348_01220</name>
</gene>
<dbReference type="InterPro" id="IPR000150">
    <property type="entry name" value="Cof"/>
</dbReference>
<dbReference type="CDD" id="cd07516">
    <property type="entry name" value="HAD_Pase"/>
    <property type="match status" value="1"/>
</dbReference>
<dbReference type="Pfam" id="PF08282">
    <property type="entry name" value="Hydrolase_3"/>
    <property type="match status" value="1"/>
</dbReference>
<dbReference type="SUPFAM" id="SSF56784">
    <property type="entry name" value="HAD-like"/>
    <property type="match status" value="1"/>
</dbReference>
<dbReference type="NCBIfam" id="TIGR00099">
    <property type="entry name" value="Cof-subfamily"/>
    <property type="match status" value="1"/>
</dbReference>
<comment type="caution">
    <text evidence="1">The sequence shown here is derived from an EMBL/GenBank/DDBJ whole genome shotgun (WGS) entry which is preliminary data.</text>
</comment>
<dbReference type="HOGENOM" id="CLU_044146_1_1_9"/>
<dbReference type="InterPro" id="IPR036412">
    <property type="entry name" value="HAD-like_sf"/>
</dbReference>
<dbReference type="PANTHER" id="PTHR10000:SF23">
    <property type="entry name" value="5-AMINO-6-(5-PHOSPHO-D-RIBITYLAMINO)URACIL PHOSPHATASE YITU"/>
    <property type="match status" value="1"/>
</dbReference>
<dbReference type="AlphaFoldDB" id="J6KAS5"/>
<organism evidence="1 2">
    <name type="scientific">Enterococcus faecium 505</name>
    <dbReference type="NCBI Taxonomy" id="1134806"/>
    <lineage>
        <taxon>Bacteria</taxon>
        <taxon>Bacillati</taxon>
        <taxon>Bacillota</taxon>
        <taxon>Bacilli</taxon>
        <taxon>Lactobacillales</taxon>
        <taxon>Enterococcaceae</taxon>
        <taxon>Enterococcus</taxon>
    </lineage>
</organism>
<keyword evidence="1" id="KW-0378">Hydrolase</keyword>
<proteinExistence type="predicted"/>
<name>J6KAS5_ENTFC</name>
<dbReference type="PANTHER" id="PTHR10000">
    <property type="entry name" value="PHOSPHOSERINE PHOSPHATASE"/>
    <property type="match status" value="1"/>
</dbReference>
<dbReference type="Gene3D" id="3.30.1240.10">
    <property type="match status" value="1"/>
</dbReference>
<sequence>MRKEGPLLNKKLIAIDLDGTTLNQDSMITSKTKETLKKAINAGHHVSIATGRPFRMSHQFYQQLELTTPMVNFNGALVHIPNQHWDGERETLINREIAFEILSQKKQLNLDFIAAENRDTFFIDSFDFFDEKIFASSRPGEKNLLSPKNLTTNPTSLLVRTDKRFAEAVSAELTRQFGSYVDVRTWGGPTAILEIVSKGIQKAKGVQEIANYLSIDQQDVIAFGDEHNDLELLDYAGWGVAMANGTDQLKGIANDVTPLSNQEDGLAVYLEKLLKLQ</sequence>
<dbReference type="PATRIC" id="fig|1134806.3.peg.1166"/>
<evidence type="ECO:0000313" key="2">
    <source>
        <dbReference type="Proteomes" id="UP000006403"/>
    </source>
</evidence>
<dbReference type="GO" id="GO:0005829">
    <property type="term" value="C:cytosol"/>
    <property type="evidence" value="ECO:0007669"/>
    <property type="project" value="TreeGrafter"/>
</dbReference>
<dbReference type="GO" id="GO:0000287">
    <property type="term" value="F:magnesium ion binding"/>
    <property type="evidence" value="ECO:0007669"/>
    <property type="project" value="TreeGrafter"/>
</dbReference>